<proteinExistence type="inferred from homology"/>
<accession>A0ABY7K1A5</accession>
<dbReference type="RefSeq" id="WP_269444843.1">
    <property type="nucleotide sequence ID" value="NZ_CP097463.1"/>
</dbReference>
<dbReference type="NCBIfam" id="NF005559">
    <property type="entry name" value="PRK07231.1"/>
    <property type="match status" value="1"/>
</dbReference>
<dbReference type="InterPro" id="IPR036291">
    <property type="entry name" value="NAD(P)-bd_dom_sf"/>
</dbReference>
<evidence type="ECO:0000256" key="1">
    <source>
        <dbReference type="ARBA" id="ARBA00006484"/>
    </source>
</evidence>
<dbReference type="InterPro" id="IPR002347">
    <property type="entry name" value="SDR_fam"/>
</dbReference>
<keyword evidence="3" id="KW-1185">Reference proteome</keyword>
<evidence type="ECO:0000313" key="3">
    <source>
        <dbReference type="Proteomes" id="UP001164693"/>
    </source>
</evidence>
<dbReference type="SUPFAM" id="SSF51735">
    <property type="entry name" value="NAD(P)-binding Rossmann-fold domains"/>
    <property type="match status" value="1"/>
</dbReference>
<dbReference type="InterPro" id="IPR020904">
    <property type="entry name" value="Sc_DH/Rdtase_CS"/>
</dbReference>
<protein>
    <submittedName>
        <fullName evidence="2">Glucose 1-dehydrogenase</fullName>
        <ecNumber evidence="2">1.1.1.47</ecNumber>
    </submittedName>
</protein>
<gene>
    <name evidence="2" type="ORF">M6B22_05885</name>
</gene>
<dbReference type="PRINTS" id="PR00081">
    <property type="entry name" value="GDHRDH"/>
</dbReference>
<sequence>MTANERAGSLAGQVALVTGGGTGIGAAITARLADTGASVVLGQSTQDRADAAVAALAAPGRAISGIGADLADAAACRDLVAAVLSRHGRIDILVNNAGVTGAPATGPFLEFTDEHLDRVIDVNLKAAFRCGRDAARDMARRGAGVIVNVSSVAAYAAQRDASAYVASKAGLVGLTRGMAFELAPTGVRVVGVAPGDIVVGATNSAGRSPAAGPDRAWLRDTPLGRRGTPEDVASVVAFLCSDGAGFITGETILVDGGWLSY</sequence>
<dbReference type="EC" id="1.1.1.47" evidence="2"/>
<dbReference type="Gene3D" id="3.40.50.720">
    <property type="entry name" value="NAD(P)-binding Rossmann-like Domain"/>
    <property type="match status" value="1"/>
</dbReference>
<comment type="similarity">
    <text evidence="1">Belongs to the short-chain dehydrogenases/reductases (SDR) family.</text>
</comment>
<dbReference type="Proteomes" id="UP001164693">
    <property type="component" value="Chromosome"/>
</dbReference>
<name>A0ABY7K1A5_9ACTN</name>
<dbReference type="GO" id="GO:0047936">
    <property type="term" value="F:glucose 1-dehydrogenase [NAD(P)+] activity"/>
    <property type="evidence" value="ECO:0007669"/>
    <property type="project" value="UniProtKB-EC"/>
</dbReference>
<dbReference type="Pfam" id="PF13561">
    <property type="entry name" value="adh_short_C2"/>
    <property type="match status" value="1"/>
</dbReference>
<reference evidence="2" key="1">
    <citation type="submission" date="2022-05" db="EMBL/GenBank/DDBJ databases">
        <title>Jatrophihabitans sp. SB3-54 whole genome sequence.</title>
        <authorList>
            <person name="Suh M.K."/>
            <person name="Eom M.K."/>
            <person name="Kim J.S."/>
            <person name="Kim H.S."/>
            <person name="Do H.E."/>
            <person name="Shin Y.K."/>
            <person name="Lee J.-S."/>
        </authorList>
    </citation>
    <scope>NUCLEOTIDE SEQUENCE</scope>
    <source>
        <strain evidence="2">SB3-54</strain>
    </source>
</reference>
<evidence type="ECO:0000313" key="2">
    <source>
        <dbReference type="EMBL" id="WAX58293.1"/>
    </source>
</evidence>
<organism evidence="2 3">
    <name type="scientific">Jatrophihabitans cynanchi</name>
    <dbReference type="NCBI Taxonomy" id="2944128"/>
    <lineage>
        <taxon>Bacteria</taxon>
        <taxon>Bacillati</taxon>
        <taxon>Actinomycetota</taxon>
        <taxon>Actinomycetes</taxon>
        <taxon>Jatrophihabitantales</taxon>
        <taxon>Jatrophihabitantaceae</taxon>
        <taxon>Jatrophihabitans</taxon>
    </lineage>
</organism>
<dbReference type="PROSITE" id="PS00061">
    <property type="entry name" value="ADH_SHORT"/>
    <property type="match status" value="1"/>
</dbReference>
<dbReference type="PANTHER" id="PTHR43943:SF2">
    <property type="entry name" value="DEHYDROGENASE_REDUCTASE 4"/>
    <property type="match status" value="1"/>
</dbReference>
<dbReference type="EMBL" id="CP097463">
    <property type="protein sequence ID" value="WAX58293.1"/>
    <property type="molecule type" value="Genomic_DNA"/>
</dbReference>
<dbReference type="PANTHER" id="PTHR43943">
    <property type="entry name" value="DEHYDROGENASE/REDUCTASE (SDR FAMILY) MEMBER 4"/>
    <property type="match status" value="1"/>
</dbReference>
<dbReference type="PRINTS" id="PR00080">
    <property type="entry name" value="SDRFAMILY"/>
</dbReference>
<keyword evidence="2" id="KW-0560">Oxidoreductase</keyword>